<gene>
    <name evidence="6" type="ORF">RFI_20959</name>
</gene>
<keyword evidence="3" id="KW-0106">Calcium</keyword>
<feature type="domain" description="EF-hand" evidence="5">
    <location>
        <begin position="145"/>
        <end position="180"/>
    </location>
</feature>
<dbReference type="GO" id="GO:0043226">
    <property type="term" value="C:organelle"/>
    <property type="evidence" value="ECO:0007669"/>
    <property type="project" value="UniProtKB-ARBA"/>
</dbReference>
<feature type="domain" description="EF-hand" evidence="5">
    <location>
        <begin position="72"/>
        <end position="107"/>
    </location>
</feature>
<name>X6MRY3_RETFI</name>
<organism evidence="6 7">
    <name type="scientific">Reticulomyxa filosa</name>
    <dbReference type="NCBI Taxonomy" id="46433"/>
    <lineage>
        <taxon>Eukaryota</taxon>
        <taxon>Sar</taxon>
        <taxon>Rhizaria</taxon>
        <taxon>Retaria</taxon>
        <taxon>Foraminifera</taxon>
        <taxon>Monothalamids</taxon>
        <taxon>Reticulomyxidae</taxon>
        <taxon>Reticulomyxa</taxon>
    </lineage>
</organism>
<dbReference type="InterPro" id="IPR050145">
    <property type="entry name" value="Centrin_CML-like"/>
</dbReference>
<accession>X6MRY3</accession>
<dbReference type="SUPFAM" id="SSF47473">
    <property type="entry name" value="EF-hand"/>
    <property type="match status" value="1"/>
</dbReference>
<dbReference type="Proteomes" id="UP000023152">
    <property type="component" value="Unassembled WGS sequence"/>
</dbReference>
<dbReference type="InterPro" id="IPR011992">
    <property type="entry name" value="EF-hand-dom_pair"/>
</dbReference>
<reference evidence="6 7" key="1">
    <citation type="journal article" date="2013" name="Curr. Biol.">
        <title>The Genome of the Foraminiferan Reticulomyxa filosa.</title>
        <authorList>
            <person name="Glockner G."/>
            <person name="Hulsmann N."/>
            <person name="Schleicher M."/>
            <person name="Noegel A.A."/>
            <person name="Eichinger L."/>
            <person name="Gallinger C."/>
            <person name="Pawlowski J."/>
            <person name="Sierra R."/>
            <person name="Euteneuer U."/>
            <person name="Pillet L."/>
            <person name="Moustafa A."/>
            <person name="Platzer M."/>
            <person name="Groth M."/>
            <person name="Szafranski K."/>
            <person name="Schliwa M."/>
        </authorList>
    </citation>
    <scope>NUCLEOTIDE SEQUENCE [LARGE SCALE GENOMIC DNA]</scope>
</reference>
<dbReference type="GO" id="GO:0005509">
    <property type="term" value="F:calcium ion binding"/>
    <property type="evidence" value="ECO:0007669"/>
    <property type="project" value="InterPro"/>
</dbReference>
<proteinExistence type="inferred from homology"/>
<dbReference type="EMBL" id="ASPP01018307">
    <property type="protein sequence ID" value="ETO16386.1"/>
    <property type="molecule type" value="Genomic_DNA"/>
</dbReference>
<dbReference type="InterPro" id="IPR018247">
    <property type="entry name" value="EF_Hand_1_Ca_BS"/>
</dbReference>
<evidence type="ECO:0000256" key="1">
    <source>
        <dbReference type="ARBA" id="ARBA00005253"/>
    </source>
</evidence>
<feature type="compositionally biased region" description="Low complexity" evidence="4">
    <location>
        <begin position="19"/>
        <end position="48"/>
    </location>
</feature>
<sequence length="226" mass="25219">MSSLPNNKKQLKESEAQKKANAASVSASASASASKQAATAKGGKAQEATTDEVDDTKSKRKTGRRKSQLDKDELRQLKEAFAFFDHNGDGEISTQEIGEVMKALGLEITDEELKDIMNDLDENGDGHMDFDEFVLMMDRRMSIGSQMDEIKATFAFFDKNGDGKIDFDELKEVLSRLGEEVTDKDVQDMIKEADMNGDGAIDFEEFVQMMMANEDEHTKKTFMLRS</sequence>
<comment type="similarity">
    <text evidence="1">Belongs to the centrin family.</text>
</comment>
<evidence type="ECO:0000256" key="4">
    <source>
        <dbReference type="SAM" id="MobiDB-lite"/>
    </source>
</evidence>
<dbReference type="PROSITE" id="PS00018">
    <property type="entry name" value="EF_HAND_1"/>
    <property type="match status" value="4"/>
</dbReference>
<keyword evidence="2" id="KW-0677">Repeat</keyword>
<dbReference type="InterPro" id="IPR001751">
    <property type="entry name" value="S100/CaBP7/8-like_CS"/>
</dbReference>
<evidence type="ECO:0000259" key="5">
    <source>
        <dbReference type="PROSITE" id="PS50222"/>
    </source>
</evidence>
<evidence type="ECO:0000313" key="7">
    <source>
        <dbReference type="Proteomes" id="UP000023152"/>
    </source>
</evidence>
<feature type="domain" description="EF-hand" evidence="5">
    <location>
        <begin position="108"/>
        <end position="143"/>
    </location>
</feature>
<feature type="domain" description="EF-hand" evidence="5">
    <location>
        <begin position="181"/>
        <end position="216"/>
    </location>
</feature>
<dbReference type="Gene3D" id="1.10.238.10">
    <property type="entry name" value="EF-hand"/>
    <property type="match status" value="2"/>
</dbReference>
<evidence type="ECO:0000313" key="6">
    <source>
        <dbReference type="EMBL" id="ETO16386.1"/>
    </source>
</evidence>
<dbReference type="CDD" id="cd00051">
    <property type="entry name" value="EFh"/>
    <property type="match status" value="2"/>
</dbReference>
<dbReference type="Pfam" id="PF13499">
    <property type="entry name" value="EF-hand_7"/>
    <property type="match status" value="2"/>
</dbReference>
<comment type="caution">
    <text evidence="6">The sequence shown here is derived from an EMBL/GenBank/DDBJ whole genome shotgun (WGS) entry which is preliminary data.</text>
</comment>
<dbReference type="PANTHER" id="PTHR23050">
    <property type="entry name" value="CALCIUM BINDING PROTEIN"/>
    <property type="match status" value="1"/>
</dbReference>
<feature type="region of interest" description="Disordered" evidence="4">
    <location>
        <begin position="1"/>
        <end position="71"/>
    </location>
</feature>
<dbReference type="AlphaFoldDB" id="X6MRY3"/>
<protein>
    <recommendedName>
        <fullName evidence="5">EF-hand domain-containing protein</fullName>
    </recommendedName>
</protein>
<dbReference type="PROSITE" id="PS50222">
    <property type="entry name" value="EF_HAND_2"/>
    <property type="match status" value="4"/>
</dbReference>
<dbReference type="SMART" id="SM00054">
    <property type="entry name" value="EFh"/>
    <property type="match status" value="4"/>
</dbReference>
<dbReference type="FunFam" id="1.10.238.10:FF:000178">
    <property type="entry name" value="Calmodulin-2 A"/>
    <property type="match status" value="1"/>
</dbReference>
<dbReference type="InterPro" id="IPR002048">
    <property type="entry name" value="EF_hand_dom"/>
</dbReference>
<dbReference type="PROSITE" id="PS00303">
    <property type="entry name" value="S100_CABP"/>
    <property type="match status" value="1"/>
</dbReference>
<evidence type="ECO:0000256" key="3">
    <source>
        <dbReference type="ARBA" id="ARBA00022837"/>
    </source>
</evidence>
<evidence type="ECO:0000256" key="2">
    <source>
        <dbReference type="ARBA" id="ARBA00022737"/>
    </source>
</evidence>
<keyword evidence="7" id="KW-1185">Reference proteome</keyword>